<evidence type="ECO:0000313" key="1">
    <source>
        <dbReference type="EMBL" id="MEQ3511238.1"/>
    </source>
</evidence>
<dbReference type="Gene3D" id="3.40.580.10">
    <property type="entry name" value="Eco RI Endonuclease, subunit A"/>
    <property type="match status" value="1"/>
</dbReference>
<organism evidence="1 2">
    <name type="scientific">Neisseria polysaccharea</name>
    <dbReference type="NCBI Taxonomy" id="489"/>
    <lineage>
        <taxon>Bacteria</taxon>
        <taxon>Pseudomonadati</taxon>
        <taxon>Pseudomonadota</taxon>
        <taxon>Betaproteobacteria</taxon>
        <taxon>Neisseriales</taxon>
        <taxon>Neisseriaceae</taxon>
        <taxon>Neisseria</taxon>
    </lineage>
</organism>
<dbReference type="InterPro" id="IPR011336">
    <property type="entry name" value="Restrct_endonuc_II_EcoRI/MunI"/>
</dbReference>
<dbReference type="GO" id="GO:0016787">
    <property type="term" value="F:hydrolase activity"/>
    <property type="evidence" value="ECO:0007669"/>
    <property type="project" value="UniProtKB-KW"/>
</dbReference>
<gene>
    <name evidence="1" type="ORF">ABM124_07960</name>
</gene>
<dbReference type="EC" id="3.1.21.-" evidence="1"/>
<proteinExistence type="predicted"/>
<keyword evidence="2" id="KW-1185">Reference proteome</keyword>
<dbReference type="GO" id="GO:0004519">
    <property type="term" value="F:endonuclease activity"/>
    <property type="evidence" value="ECO:0007669"/>
    <property type="project" value="UniProtKB-KW"/>
</dbReference>
<name>A0ABV1JL80_NEIPO</name>
<keyword evidence="1" id="KW-0540">Nuclease</keyword>
<reference evidence="1 2" key="1">
    <citation type="submission" date="2024-05" db="EMBL/GenBank/DDBJ databases">
        <authorList>
            <person name="Matzinger S.R."/>
            <person name="Bankers L."/>
            <person name="Rossheim A."/>
            <person name="Hetherington-Rauth M.C."/>
            <person name="Smith A."/>
            <person name="Baird S."/>
            <person name="Polanco D."/>
        </authorList>
    </citation>
    <scope>NUCLEOTIDE SEQUENCE [LARGE SCALE GENOMIC DNA]</scope>
    <source>
        <strain evidence="1 2">2024CJ-00066</strain>
    </source>
</reference>
<dbReference type="EMBL" id="JBECZB010000009">
    <property type="protein sequence ID" value="MEQ3511238.1"/>
    <property type="molecule type" value="Genomic_DNA"/>
</dbReference>
<protein>
    <submittedName>
        <fullName evidence="1">MunI family type II restriction endonuclease</fullName>
        <ecNumber evidence="1">3.1.21.-</ecNumber>
    </submittedName>
</protein>
<keyword evidence="1" id="KW-0378">Hydrolase</keyword>
<dbReference type="RefSeq" id="WP_304669010.1">
    <property type="nucleotide sequence ID" value="NZ_CAUIXF010000022.1"/>
</dbReference>
<evidence type="ECO:0000313" key="2">
    <source>
        <dbReference type="Proteomes" id="UP001447151"/>
    </source>
</evidence>
<accession>A0ABV1JL80</accession>
<dbReference type="SUPFAM" id="SSF52980">
    <property type="entry name" value="Restriction endonuclease-like"/>
    <property type="match status" value="1"/>
</dbReference>
<dbReference type="InterPro" id="IPR022725">
    <property type="entry name" value="Restrct_endonuc_II_MunI"/>
</dbReference>
<dbReference type="CDD" id="cd22336">
    <property type="entry name" value="MunI-like"/>
    <property type="match status" value="1"/>
</dbReference>
<dbReference type="Pfam" id="PF11407">
    <property type="entry name" value="RestrictionMunI"/>
    <property type="match status" value="1"/>
</dbReference>
<sequence length="203" mass="23782">MASQQLRSRSNWQTLSGQRALGVEKLFCIGLQQALDSVYPNQFQVDPHPKDFTNIYSDFELSEEILNEIYNPDISNKKWGIKMDFAIRNNETGKTLYGEIKRQDGWVENTKPSAGRGNAHERSAKYFTPGLQRILREKSKIQSETILPFWLILVGDITRDPKRNREIAFWFQGYENNFYMWRDTNNLGDLLDFFENNLLPHLL</sequence>
<dbReference type="Proteomes" id="UP001447151">
    <property type="component" value="Unassembled WGS sequence"/>
</dbReference>
<comment type="caution">
    <text evidence="1">The sequence shown here is derived from an EMBL/GenBank/DDBJ whole genome shotgun (WGS) entry which is preliminary data.</text>
</comment>
<dbReference type="InterPro" id="IPR011335">
    <property type="entry name" value="Restrct_endonuc-II-like"/>
</dbReference>
<keyword evidence="1" id="KW-0255">Endonuclease</keyword>